<dbReference type="PROSITE" id="PS50035">
    <property type="entry name" value="PLD"/>
    <property type="match status" value="1"/>
</dbReference>
<dbReference type="GO" id="GO:0005576">
    <property type="term" value="C:extracellular region"/>
    <property type="evidence" value="ECO:0007669"/>
    <property type="project" value="UniProtKB-SubCell"/>
</dbReference>
<organism evidence="12 13">
    <name type="scientific">Sinorhizobium mexicanum</name>
    <dbReference type="NCBI Taxonomy" id="375549"/>
    <lineage>
        <taxon>Bacteria</taxon>
        <taxon>Pseudomonadati</taxon>
        <taxon>Pseudomonadota</taxon>
        <taxon>Alphaproteobacteria</taxon>
        <taxon>Hyphomicrobiales</taxon>
        <taxon>Rhizobiaceae</taxon>
        <taxon>Sinorhizobium/Ensifer group</taxon>
        <taxon>Sinorhizobium</taxon>
    </lineage>
</organism>
<dbReference type="PANTHER" id="PTHR43856">
    <property type="entry name" value="CARDIOLIPIN HYDROLASE"/>
    <property type="match status" value="1"/>
</dbReference>
<keyword evidence="7" id="KW-0964">Secreted</keyword>
<evidence type="ECO:0000256" key="6">
    <source>
        <dbReference type="ARBA" id="ARBA00018392"/>
    </source>
</evidence>
<comment type="function">
    <text evidence="2">Could be a virulence factor.</text>
</comment>
<dbReference type="AlphaFoldDB" id="A0A859QP86"/>
<keyword evidence="12" id="KW-0614">Plasmid</keyword>
<evidence type="ECO:0000256" key="11">
    <source>
        <dbReference type="ARBA" id="ARBA00029594"/>
    </source>
</evidence>
<gene>
    <name evidence="12" type="ORF">FKV68_24495</name>
</gene>
<comment type="subcellular location">
    <subcellularLocation>
        <location evidence="3">Secreted</location>
    </subcellularLocation>
</comment>
<dbReference type="CDD" id="cd09173">
    <property type="entry name" value="PLDc_Nuc_like_unchar1_2"/>
    <property type="match status" value="1"/>
</dbReference>
<keyword evidence="10" id="KW-0443">Lipid metabolism</keyword>
<dbReference type="InterPro" id="IPR001736">
    <property type="entry name" value="PLipase_D/transphosphatidylase"/>
</dbReference>
<keyword evidence="8" id="KW-0378">Hydrolase</keyword>
<evidence type="ECO:0000256" key="2">
    <source>
        <dbReference type="ARBA" id="ARBA00003145"/>
    </source>
</evidence>
<geneLocation type="plasmid" evidence="13">
    <name>pemeittgr7b</name>
</geneLocation>
<comment type="similarity">
    <text evidence="4">Belongs to the phospholipase D family.</text>
</comment>
<comment type="catalytic activity">
    <reaction evidence="1">
        <text>a 1,2-diacyl-sn-glycero-3-phosphocholine + H2O = a 1,2-diacyl-sn-glycero-3-phosphate + choline + H(+)</text>
        <dbReference type="Rhea" id="RHEA:14445"/>
        <dbReference type="ChEBI" id="CHEBI:15354"/>
        <dbReference type="ChEBI" id="CHEBI:15377"/>
        <dbReference type="ChEBI" id="CHEBI:15378"/>
        <dbReference type="ChEBI" id="CHEBI:57643"/>
        <dbReference type="ChEBI" id="CHEBI:58608"/>
        <dbReference type="EC" id="3.1.4.4"/>
    </reaction>
</comment>
<dbReference type="SUPFAM" id="SSF56024">
    <property type="entry name" value="Phospholipase D/nuclease"/>
    <property type="match status" value="2"/>
</dbReference>
<evidence type="ECO:0000313" key="12">
    <source>
        <dbReference type="EMBL" id="QLL64560.1"/>
    </source>
</evidence>
<keyword evidence="13" id="KW-1185">Reference proteome</keyword>
<dbReference type="Proteomes" id="UP000510721">
    <property type="component" value="Plasmid pEmeITTGR7b"/>
</dbReference>
<dbReference type="InterPro" id="IPR025202">
    <property type="entry name" value="PLD-like_dom"/>
</dbReference>
<dbReference type="Gene3D" id="3.30.870.10">
    <property type="entry name" value="Endonuclease Chain A"/>
    <property type="match status" value="2"/>
</dbReference>
<dbReference type="GO" id="GO:0004630">
    <property type="term" value="F:phospholipase D activity"/>
    <property type="evidence" value="ECO:0007669"/>
    <property type="project" value="UniProtKB-EC"/>
</dbReference>
<evidence type="ECO:0000256" key="1">
    <source>
        <dbReference type="ARBA" id="ARBA00000798"/>
    </source>
</evidence>
<dbReference type="InterPro" id="IPR051406">
    <property type="entry name" value="PLD_domain"/>
</dbReference>
<evidence type="ECO:0000256" key="3">
    <source>
        <dbReference type="ARBA" id="ARBA00004613"/>
    </source>
</evidence>
<evidence type="ECO:0000256" key="9">
    <source>
        <dbReference type="ARBA" id="ARBA00022963"/>
    </source>
</evidence>
<dbReference type="GO" id="GO:0006793">
    <property type="term" value="P:phosphorus metabolic process"/>
    <property type="evidence" value="ECO:0007669"/>
    <property type="project" value="UniProtKB-ARBA"/>
</dbReference>
<dbReference type="Pfam" id="PF13091">
    <property type="entry name" value="PLDc_2"/>
    <property type="match status" value="2"/>
</dbReference>
<proteinExistence type="inferred from homology"/>
<dbReference type="KEGG" id="emx:FKV68_24495"/>
<evidence type="ECO:0000256" key="10">
    <source>
        <dbReference type="ARBA" id="ARBA00023098"/>
    </source>
</evidence>
<accession>A0A859QP86</accession>
<dbReference type="GO" id="GO:0016891">
    <property type="term" value="F:RNA endonuclease activity producing 5'-phosphomonoesters, hydrolytic mechanism"/>
    <property type="evidence" value="ECO:0007669"/>
    <property type="project" value="TreeGrafter"/>
</dbReference>
<reference evidence="12 13" key="1">
    <citation type="submission" date="2019-06" db="EMBL/GenBank/DDBJ databases">
        <title>Complete genome sequence of Ensifer mexicanus ITTG R7 isolated from nodules of Acacia angustissima (Mill.) Kuntze.</title>
        <authorList>
            <person name="Rincon-Rosales R."/>
            <person name="Rogel M.A."/>
            <person name="Guerrero G."/>
            <person name="Rincon-Molina C.I."/>
            <person name="Lopez-Lopez A."/>
            <person name="Martinez-Romero E."/>
        </authorList>
    </citation>
    <scope>NUCLEOTIDE SEQUENCE [LARGE SCALE GENOMIC DNA]</scope>
    <source>
        <strain evidence="12 13">ITTG R7</strain>
        <plasmid evidence="13">pemeittgr7b</plasmid>
    </source>
</reference>
<evidence type="ECO:0000256" key="8">
    <source>
        <dbReference type="ARBA" id="ARBA00022801"/>
    </source>
</evidence>
<dbReference type="EC" id="3.1.4.4" evidence="5"/>
<protein>
    <recommendedName>
        <fullName evidence="6">Phospholipase D</fullName>
        <ecNumber evidence="5">3.1.4.4</ecNumber>
    </recommendedName>
    <alternativeName>
        <fullName evidence="11">Choline phosphatase</fullName>
    </alternativeName>
</protein>
<evidence type="ECO:0000313" key="13">
    <source>
        <dbReference type="Proteomes" id="UP000510721"/>
    </source>
</evidence>
<sequence>MSEIALKVFSNADDVHLVWSHQEDIAGCLGFAIQCKRGDAEPKFLSNRVGFEDDVELDPHGERYRSSPSDMWPFQRYDWTDHAADLGDVISYRVIARVVGVDGKLTDGPASDWSPTLRLTPDCGDGVSVHFNRGFVLSQFMARYMKEKGITLQELKEKAVIISQEVDRGVRNFLGGTLRETVLTMMSEVERTPQLELHAALYELSDDELLDGLVAIGKRAHIVLANGSVKQDGADENAKARARLKGFGCVIHDRFLAPDGLAHNKFVVIGEREGDLFRPAKVWTGSFNWTPTGLCTQLNNGILIENAELAAHFEAQFELLKGAGHGFSDDLLTSNNKPKRDIALGGAKIDSWFSRVSREIDIKELIELVKGARQGIFFVMFQPGNEPVRTLLRMQSEKDLYVRGVATQLTSNGLEDFKLLKQVPERFFLDTAQATGVDMSVGRWAVEGTANEFRNSIGHAITHSKVLVIDPFSDDPIVVTGSHNFSKAASRDNDENFIVIRGHREIATHYAINAVQTYNHYRWRAYLEEAERKDRDPFQYLSRDPKWQRRRTTGETKRMLAFWRPEA</sequence>
<evidence type="ECO:0000256" key="4">
    <source>
        <dbReference type="ARBA" id="ARBA00008664"/>
    </source>
</evidence>
<name>A0A859QP86_9HYPH</name>
<evidence type="ECO:0000256" key="7">
    <source>
        <dbReference type="ARBA" id="ARBA00022525"/>
    </source>
</evidence>
<dbReference type="EMBL" id="CP041240">
    <property type="protein sequence ID" value="QLL64560.1"/>
    <property type="molecule type" value="Genomic_DNA"/>
</dbReference>
<dbReference type="PANTHER" id="PTHR43856:SF1">
    <property type="entry name" value="MITOCHONDRIAL CARDIOLIPIN HYDROLASE"/>
    <property type="match status" value="1"/>
</dbReference>
<dbReference type="RefSeq" id="WP_180942095.1">
    <property type="nucleotide sequence ID" value="NZ_CP041240.1"/>
</dbReference>
<keyword evidence="9" id="KW-0442">Lipid degradation</keyword>
<evidence type="ECO:0000256" key="5">
    <source>
        <dbReference type="ARBA" id="ARBA00012027"/>
    </source>
</evidence>
<dbReference type="GO" id="GO:0016042">
    <property type="term" value="P:lipid catabolic process"/>
    <property type="evidence" value="ECO:0007669"/>
    <property type="project" value="UniProtKB-KW"/>
</dbReference>